<dbReference type="AlphaFoldDB" id="A0A1G7L0W3"/>
<accession>A0A1G7L0W3</accession>
<proteinExistence type="inferred from homology"/>
<keyword evidence="7" id="KW-1185">Reference proteome</keyword>
<dbReference type="InterPro" id="IPR027417">
    <property type="entry name" value="P-loop_NTPase"/>
</dbReference>
<evidence type="ECO:0000313" key="6">
    <source>
        <dbReference type="EMBL" id="SDF43093.1"/>
    </source>
</evidence>
<sequence length="986" mass="104580">MRVHQLALTAFGPFATRVDVDLDDVGRDGLFLLWGPTGAGKTTLLDAVVFALYGTVPGARGEEKRLRSDHAADDVRTEVELELTLGGARLRVTRRPEQQRPKRRGEGWTTEQARLTVQRWTGELWEPVSTRIDEGSEYLRTRLGLSAEQFCQVVLLPQGDFARFLRAEPEDRGRLLRTLFDVGRFARVEDWLVTQRTAAREELDRIRTRTGTLVSLVAQAADVTVPEEFAPELVGAAPGSPVTSWVRRVRAEAAEAAARAGAAADAAGERARSQEAALVEARSQEECHARRDRAHAELARLDAAAPALEPLRAQLDAGRRAEPVRDVLEAAGRAALEAEQASVALAAARRAWAEVAADRAADALLARTLRDEAAALRALLPELDRADRLARDLATGDRAVGQLAARCAAAEDAMAGWPARLLAQEASVDAAASAAARLPGLTAAVEHRRTSAEAARRAVSLEIELTGRRTAADTARAGWLDARERWNDLRSQRLDGMAAELAAALTAGSACAVCGSLEHPAPARPGGPLVTRDEEEAARLAAERAEVRWTAARDACGDTERELAACRAQAGAEPLAAQEADLAGLVADHRAARSLADGLDTARAALDRLRGEREAASAALAADREEAGRQEAAVAGIRSTLADLTGQLATACGDDSDLPARIARLADEAARCEAQVEAGAAQARARLAEEGALAVAAARVEAAGFSDLDAAAGALLPAGRAAELARQVEEHDRARAVVAGVLTEPQLADLGTRPDLAALTDACAAATAERESAVALLEHARRRVTRLDELAGELTGAEVELDGQRALTEQVTALADLATGRGANRLKMRLQSFVLAARLEQVSEVASRRLQDMSGGRYTFLHSDAQGRHGARGGLGLEVLDEYTGTRRPTKTLSGGESFMASLALALGLADVVTAESGGVQIDSLFVDEGFGTLDPQALDAVMNVLDELRRGGRTVGVISHVEELRTRITSRLEVVPGRNGSRLAG</sequence>
<feature type="domain" description="Rad50/SbcC-type AAA" evidence="5">
    <location>
        <begin position="6"/>
        <end position="180"/>
    </location>
</feature>
<dbReference type="PANTHER" id="PTHR32114">
    <property type="entry name" value="ABC TRANSPORTER ABCH.3"/>
    <property type="match status" value="1"/>
</dbReference>
<evidence type="ECO:0000259" key="5">
    <source>
        <dbReference type="Pfam" id="PF13476"/>
    </source>
</evidence>
<dbReference type="PANTHER" id="PTHR32114:SF2">
    <property type="entry name" value="ABC TRANSPORTER ABCH.3"/>
    <property type="match status" value="1"/>
</dbReference>
<keyword evidence="6" id="KW-0269">Exonuclease</keyword>
<dbReference type="GO" id="GO:0004527">
    <property type="term" value="F:exonuclease activity"/>
    <property type="evidence" value="ECO:0007669"/>
    <property type="project" value="UniProtKB-KW"/>
</dbReference>
<dbReference type="OrthoDB" id="9795626at2"/>
<dbReference type="EMBL" id="FNBT01000003">
    <property type="protein sequence ID" value="SDF43093.1"/>
    <property type="molecule type" value="Genomic_DNA"/>
</dbReference>
<dbReference type="Pfam" id="PF13476">
    <property type="entry name" value="AAA_23"/>
    <property type="match status" value="1"/>
</dbReference>
<name>A0A1G7L0W3_9ACTN</name>
<feature type="coiled-coil region" evidence="4">
    <location>
        <begin position="599"/>
        <end position="626"/>
    </location>
</feature>
<dbReference type="Proteomes" id="UP000199406">
    <property type="component" value="Unassembled WGS sequence"/>
</dbReference>
<evidence type="ECO:0000256" key="1">
    <source>
        <dbReference type="ARBA" id="ARBA00006930"/>
    </source>
</evidence>
<dbReference type="SUPFAM" id="SSF52540">
    <property type="entry name" value="P-loop containing nucleoside triphosphate hydrolases"/>
    <property type="match status" value="1"/>
</dbReference>
<keyword evidence="6" id="KW-0378">Hydrolase</keyword>
<evidence type="ECO:0000313" key="7">
    <source>
        <dbReference type="Proteomes" id="UP000199406"/>
    </source>
</evidence>
<keyword evidence="6" id="KW-0540">Nuclease</keyword>
<dbReference type="GO" id="GO:0006302">
    <property type="term" value="P:double-strand break repair"/>
    <property type="evidence" value="ECO:0007669"/>
    <property type="project" value="InterPro"/>
</dbReference>
<gene>
    <name evidence="6" type="ORF">SAMN05660662_2194</name>
</gene>
<dbReference type="InterPro" id="IPR038729">
    <property type="entry name" value="Rad50/SbcC_AAA"/>
</dbReference>
<dbReference type="Gene3D" id="3.40.50.300">
    <property type="entry name" value="P-loop containing nucleotide triphosphate hydrolases"/>
    <property type="match status" value="2"/>
</dbReference>
<keyword evidence="4" id="KW-0175">Coiled coil</keyword>
<evidence type="ECO:0000256" key="2">
    <source>
        <dbReference type="ARBA" id="ARBA00011322"/>
    </source>
</evidence>
<dbReference type="Pfam" id="PF13558">
    <property type="entry name" value="SbcC_Walker_B"/>
    <property type="match status" value="1"/>
</dbReference>
<protein>
    <recommendedName>
        <fullName evidence="3">Nuclease SbcCD subunit C</fullName>
    </recommendedName>
</protein>
<dbReference type="STRING" id="1550231.SAMN05660662_2194"/>
<evidence type="ECO:0000256" key="3">
    <source>
        <dbReference type="ARBA" id="ARBA00013368"/>
    </source>
</evidence>
<evidence type="ECO:0000256" key="4">
    <source>
        <dbReference type="SAM" id="Coils"/>
    </source>
</evidence>
<comment type="subunit">
    <text evidence="2">Heterodimer of SbcC and SbcD.</text>
</comment>
<dbReference type="GO" id="GO:0016887">
    <property type="term" value="F:ATP hydrolysis activity"/>
    <property type="evidence" value="ECO:0007669"/>
    <property type="project" value="InterPro"/>
</dbReference>
<dbReference type="RefSeq" id="WP_091765823.1">
    <property type="nucleotide sequence ID" value="NZ_FNBT01000003.1"/>
</dbReference>
<reference evidence="7" key="1">
    <citation type="submission" date="2016-10" db="EMBL/GenBank/DDBJ databases">
        <authorList>
            <person name="Varghese N."/>
            <person name="Submissions S."/>
        </authorList>
    </citation>
    <scope>NUCLEOTIDE SEQUENCE [LARGE SCALE GENOMIC DNA]</scope>
    <source>
        <strain evidence="7">DSM 44268</strain>
    </source>
</reference>
<organism evidence="6 7">
    <name type="scientific">Blastococcus aurantiacus</name>
    <dbReference type="NCBI Taxonomy" id="1550231"/>
    <lineage>
        <taxon>Bacteria</taxon>
        <taxon>Bacillati</taxon>
        <taxon>Actinomycetota</taxon>
        <taxon>Actinomycetes</taxon>
        <taxon>Geodermatophilales</taxon>
        <taxon>Geodermatophilaceae</taxon>
        <taxon>Blastococcus</taxon>
    </lineage>
</organism>
<comment type="similarity">
    <text evidence="1">Belongs to the SMC family. SbcC subfamily.</text>
</comment>